<dbReference type="InterPro" id="IPR021255">
    <property type="entry name" value="DUF2807"/>
</dbReference>
<organism evidence="2 3">
    <name type="scientific">Flavobacterium silvaticum</name>
    <dbReference type="NCBI Taxonomy" id="1852020"/>
    <lineage>
        <taxon>Bacteria</taxon>
        <taxon>Pseudomonadati</taxon>
        <taxon>Bacteroidota</taxon>
        <taxon>Flavobacteriia</taxon>
        <taxon>Flavobacteriales</taxon>
        <taxon>Flavobacteriaceae</taxon>
        <taxon>Flavobacterium</taxon>
    </lineage>
</organism>
<dbReference type="EMBL" id="JAAMPU010000099">
    <property type="protein sequence ID" value="NMH27240.1"/>
    <property type="molecule type" value="Genomic_DNA"/>
</dbReference>
<comment type="caution">
    <text evidence="2">The sequence shown here is derived from an EMBL/GenBank/DDBJ whole genome shotgun (WGS) entry which is preliminary data.</text>
</comment>
<feature type="domain" description="Putative auto-transporter adhesin head GIN" evidence="1">
    <location>
        <begin position="40"/>
        <end position="230"/>
    </location>
</feature>
<dbReference type="Pfam" id="PF10988">
    <property type="entry name" value="DUF2807"/>
    <property type="match status" value="1"/>
</dbReference>
<keyword evidence="3" id="KW-1185">Reference proteome</keyword>
<name>A0A972JGU0_9FLAO</name>
<dbReference type="PROSITE" id="PS51257">
    <property type="entry name" value="PROKAR_LIPOPROTEIN"/>
    <property type="match status" value="1"/>
</dbReference>
<gene>
    <name evidence="2" type="ORF">G6047_04280</name>
</gene>
<proteinExistence type="predicted"/>
<accession>A0A972JGU0</accession>
<dbReference type="Proteomes" id="UP000712080">
    <property type="component" value="Unassembled WGS sequence"/>
</dbReference>
<evidence type="ECO:0000313" key="2">
    <source>
        <dbReference type="EMBL" id="NMH27240.1"/>
    </source>
</evidence>
<dbReference type="Gene3D" id="2.160.20.120">
    <property type="match status" value="1"/>
</dbReference>
<reference evidence="2" key="1">
    <citation type="submission" date="2020-02" db="EMBL/GenBank/DDBJ databases">
        <title>Flavobacterium sp. genome.</title>
        <authorList>
            <person name="Jung H.S."/>
            <person name="Baek J.H."/>
            <person name="Jeon C.O."/>
        </authorList>
    </citation>
    <scope>NUCLEOTIDE SEQUENCE</scope>
    <source>
        <strain evidence="2">SE-s28</strain>
    </source>
</reference>
<evidence type="ECO:0000313" key="3">
    <source>
        <dbReference type="Proteomes" id="UP000712080"/>
    </source>
</evidence>
<sequence length="248" mass="27064">MKKAILILSAVIFSACSSPENCFKSSGEATTKEIDVSETPFTKIEINEGISLVIKQGDDYSVSIHSGKHIIDDVETKITDGKITFTQDSGCNFTRAYNETVVYITAPQIEEIYSNGNGEVRSDGVLSYSTLRLFSMDFFGGVGTGDFHIDVDNTQLVVESNHVSGFYINGHTDQLLLNFYNGVGRFEGAGLLAEGIIVFQRGSNDMTVHPIQTLDGNIYSTGNVISVSHPINEPTVVAHYTGRLIFQD</sequence>
<protein>
    <submittedName>
        <fullName evidence="2">DUF2807 domain-containing protein</fullName>
    </submittedName>
</protein>
<dbReference type="RefSeq" id="WP_169526246.1">
    <property type="nucleotide sequence ID" value="NZ_JAAMPU010000099.1"/>
</dbReference>
<dbReference type="AlphaFoldDB" id="A0A972JGU0"/>
<evidence type="ECO:0000259" key="1">
    <source>
        <dbReference type="Pfam" id="PF10988"/>
    </source>
</evidence>